<dbReference type="SUPFAM" id="SSF48452">
    <property type="entry name" value="TPR-like"/>
    <property type="match status" value="1"/>
</dbReference>
<dbReference type="OrthoDB" id="1115705at2"/>
<name>A0A5M4B466_9BACT</name>
<dbReference type="InterPro" id="IPR011990">
    <property type="entry name" value="TPR-like_helical_dom_sf"/>
</dbReference>
<evidence type="ECO:0000313" key="1">
    <source>
        <dbReference type="EMBL" id="GET34676.1"/>
    </source>
</evidence>
<reference evidence="1 2" key="1">
    <citation type="submission" date="2019-10" db="EMBL/GenBank/DDBJ databases">
        <title>Prolixibacter strains distinguished by the presence of nitrate reductase genes were adept at nitrate-dependent anaerobic corrosion of metallic iron and carbon steel.</title>
        <authorList>
            <person name="Iino T."/>
            <person name="Shono N."/>
            <person name="Ito K."/>
            <person name="Nakamura R."/>
            <person name="Sueoka K."/>
            <person name="Harayama S."/>
            <person name="Ohkuma M."/>
        </authorList>
    </citation>
    <scope>NUCLEOTIDE SEQUENCE [LARGE SCALE GENOMIC DNA]</scope>
    <source>
        <strain evidence="1 2">JCM 13498</strain>
    </source>
</reference>
<dbReference type="RefSeq" id="WP_025865762.1">
    <property type="nucleotide sequence ID" value="NZ_BLAX01000001.1"/>
</dbReference>
<organism evidence="1 2">
    <name type="scientific">Prolixibacter bellariivorans</name>
    <dbReference type="NCBI Taxonomy" id="314319"/>
    <lineage>
        <taxon>Bacteria</taxon>
        <taxon>Pseudomonadati</taxon>
        <taxon>Bacteroidota</taxon>
        <taxon>Bacteroidia</taxon>
        <taxon>Marinilabiliales</taxon>
        <taxon>Prolixibacteraceae</taxon>
        <taxon>Prolixibacter</taxon>
    </lineage>
</organism>
<dbReference type="Proteomes" id="UP000391834">
    <property type="component" value="Unassembled WGS sequence"/>
</dbReference>
<dbReference type="Gene3D" id="1.25.40.10">
    <property type="entry name" value="Tetratricopeptide repeat domain"/>
    <property type="match status" value="1"/>
</dbReference>
<dbReference type="Pfam" id="PF19867">
    <property type="entry name" value="DUF6340"/>
    <property type="match status" value="1"/>
</dbReference>
<dbReference type="PROSITE" id="PS51257">
    <property type="entry name" value="PROKAR_LIPOPROTEIN"/>
    <property type="match status" value="1"/>
</dbReference>
<protein>
    <recommendedName>
        <fullName evidence="3">Tetratricopeptide repeat protein</fullName>
    </recommendedName>
</protein>
<proteinExistence type="predicted"/>
<comment type="caution">
    <text evidence="1">The sequence shown here is derived from an EMBL/GenBank/DDBJ whole genome shotgun (WGS) entry which is preliminary data.</text>
</comment>
<dbReference type="InterPro" id="IPR045921">
    <property type="entry name" value="DUF6340"/>
</dbReference>
<dbReference type="EMBL" id="BLAX01000001">
    <property type="protein sequence ID" value="GET34676.1"/>
    <property type="molecule type" value="Genomic_DNA"/>
</dbReference>
<sequence length="333" mass="37994">MKPKHLLLSILVVFLFSGCYTTNNFGFVDMQVMEPAVVSLPDSVVNLALVDFHRNPVSNGIEFKTNADSVVNCYAATSLKGFESQTDSVQYFHHVAVVHDGLDFFPKGLALPDSVLRSKMSAFCDSMGVQALVGLDTVWISDNSTNKQLVKRVVLGSRWSFFNTLGGSNTYWKIYADTMLWIPNRAEIIAYEKNNRYPKTFVNVLEKYGENNGIRVAMLFVPSWRWTDRLIYYSGNEEMKRADSLVVKNQWEEAAEIWTKMAKSDNKNIEAKATYNMALACEMLGHLELALEWASKSYHVYNNEDHKQKCMDYINILATRLQQQRKLKKQFGG</sequence>
<dbReference type="AlphaFoldDB" id="A0A5M4B466"/>
<evidence type="ECO:0008006" key="3">
    <source>
        <dbReference type="Google" id="ProtNLM"/>
    </source>
</evidence>
<evidence type="ECO:0000313" key="2">
    <source>
        <dbReference type="Proteomes" id="UP000391834"/>
    </source>
</evidence>
<accession>A0A5M4B466</accession>
<gene>
    <name evidence="1" type="ORF">PbJCM13498_35390</name>
</gene>
<keyword evidence="2" id="KW-1185">Reference proteome</keyword>